<dbReference type="Gene3D" id="3.30.420.10">
    <property type="entry name" value="Ribonuclease H-like superfamily/Ribonuclease H"/>
    <property type="match status" value="1"/>
</dbReference>
<organism evidence="2">
    <name type="scientific">Albugo laibachii Nc14</name>
    <dbReference type="NCBI Taxonomy" id="890382"/>
    <lineage>
        <taxon>Eukaryota</taxon>
        <taxon>Sar</taxon>
        <taxon>Stramenopiles</taxon>
        <taxon>Oomycota</taxon>
        <taxon>Peronosporomycetes</taxon>
        <taxon>Albuginales</taxon>
        <taxon>Albuginaceae</taxon>
        <taxon>Albugo</taxon>
    </lineage>
</organism>
<reference evidence="2" key="2">
    <citation type="submission" date="2011-02" db="EMBL/GenBank/DDBJ databases">
        <authorList>
            <person name="MacLean D."/>
        </authorList>
    </citation>
    <scope>NUCLEOTIDE SEQUENCE</scope>
</reference>
<dbReference type="InterPro" id="IPR012337">
    <property type="entry name" value="RNaseH-like_sf"/>
</dbReference>
<accession>F0W625</accession>
<dbReference type="InterPro" id="IPR036397">
    <property type="entry name" value="RNaseH_sf"/>
</dbReference>
<dbReference type="InterPro" id="IPR001584">
    <property type="entry name" value="Integrase_cat-core"/>
</dbReference>
<name>F0W625_9STRA</name>
<feature type="domain" description="Integrase catalytic" evidence="1">
    <location>
        <begin position="1"/>
        <end position="165"/>
    </location>
</feature>
<evidence type="ECO:0000313" key="2">
    <source>
        <dbReference type="EMBL" id="CCA16567.1"/>
    </source>
</evidence>
<dbReference type="InterPro" id="IPR056924">
    <property type="entry name" value="SH3_Tf2-1"/>
</dbReference>
<evidence type="ECO:0000259" key="1">
    <source>
        <dbReference type="PROSITE" id="PS50994"/>
    </source>
</evidence>
<reference evidence="2" key="1">
    <citation type="journal article" date="2011" name="PLoS Biol.">
        <title>Gene gain and loss during evolution of obligate parasitism in the white rust pathogen of Arabidopsis thaliana.</title>
        <authorList>
            <person name="Kemen E."/>
            <person name="Gardiner A."/>
            <person name="Schultz-Larsen T."/>
            <person name="Kemen A.C."/>
            <person name="Balmuth A.L."/>
            <person name="Robert-Seilaniantz A."/>
            <person name="Bailey K."/>
            <person name="Holub E."/>
            <person name="Studholme D.J."/>
            <person name="Maclean D."/>
            <person name="Jones J.D."/>
        </authorList>
    </citation>
    <scope>NUCLEOTIDE SEQUENCE</scope>
</reference>
<dbReference type="HOGENOM" id="CLU_000384_6_1_1"/>
<gene>
    <name evidence="2" type="primary">AlNc14C23G2329</name>
    <name evidence="2" type="ORF">ALNC14_027100</name>
</gene>
<protein>
    <submittedName>
        <fullName evidence="2">Putative retroelement putative</fullName>
    </submittedName>
</protein>
<proteinExistence type="predicted"/>
<dbReference type="EMBL" id="FR824068">
    <property type="protein sequence ID" value="CCA16567.1"/>
    <property type="molecule type" value="Genomic_DNA"/>
</dbReference>
<dbReference type="GO" id="GO:0015074">
    <property type="term" value="P:DNA integration"/>
    <property type="evidence" value="ECO:0007669"/>
    <property type="project" value="InterPro"/>
</dbReference>
<dbReference type="PANTHER" id="PTHR37984">
    <property type="entry name" value="PROTEIN CBG26694"/>
    <property type="match status" value="1"/>
</dbReference>
<dbReference type="InterPro" id="IPR050951">
    <property type="entry name" value="Retrovirus_Pol_polyprotein"/>
</dbReference>
<dbReference type="GO" id="GO:0003676">
    <property type="term" value="F:nucleic acid binding"/>
    <property type="evidence" value="ECO:0007669"/>
    <property type="project" value="InterPro"/>
</dbReference>
<dbReference type="SUPFAM" id="SSF53098">
    <property type="entry name" value="Ribonuclease H-like"/>
    <property type="match status" value="1"/>
</dbReference>
<dbReference type="PROSITE" id="PS50994">
    <property type="entry name" value="INTEGRASE"/>
    <property type="match status" value="1"/>
</dbReference>
<sequence length="290" mass="33100">MLKVVSMDFVVGLPVSKGYDAILTVVDKLSKHARYIPTHTMADAAEVARTFFDGVIRHHGLPQVIISARDPIFTSKFWRSLMQLMGLKLSMTTAHRAQSDGQTERQNLLLKDALRCMVSYHGNHWVNHLGTIEYAHATLISTSTKLSSFQIDTGRQPYSVTQTEVSTPQRPVSIVEYAQKFVEERKQLIQLARKNLLGAQTRQKKYYDKQRREVEFHERDKVLLDTRHLPLKVSATGAKELKSKLAAKRIGPFRIIEMISQNVAKFHLPPSLSHLHLTFNIITYTLRLNT</sequence>
<dbReference type="Pfam" id="PF24626">
    <property type="entry name" value="SH3_Tf2-1"/>
    <property type="match status" value="1"/>
</dbReference>
<dbReference type="AlphaFoldDB" id="F0W625"/>
<dbReference type="PANTHER" id="PTHR37984:SF5">
    <property type="entry name" value="PROTEIN NYNRIN-LIKE"/>
    <property type="match status" value="1"/>
</dbReference>